<feature type="signal peptide" evidence="2">
    <location>
        <begin position="1"/>
        <end position="18"/>
    </location>
</feature>
<feature type="chain" id="PRO_5047224747" evidence="2">
    <location>
        <begin position="19"/>
        <end position="160"/>
    </location>
</feature>
<dbReference type="EMBL" id="JBHSBU010000001">
    <property type="protein sequence ID" value="MFC4158485.1"/>
    <property type="molecule type" value="Genomic_DNA"/>
</dbReference>
<dbReference type="RefSeq" id="WP_378161207.1">
    <property type="nucleotide sequence ID" value="NZ_JBHSBU010000001.1"/>
</dbReference>
<dbReference type="InterPro" id="IPR013766">
    <property type="entry name" value="Thioredoxin_domain"/>
</dbReference>
<evidence type="ECO:0000259" key="3">
    <source>
        <dbReference type="PROSITE" id="PS51352"/>
    </source>
</evidence>
<dbReference type="SUPFAM" id="SSF52833">
    <property type="entry name" value="Thioredoxin-like"/>
    <property type="match status" value="1"/>
</dbReference>
<accession>A0ABV8MNN6</accession>
<dbReference type="PANTHER" id="PTHR15337:SF11">
    <property type="entry name" value="THIOREDOXIN DOMAIN-CONTAINING PROTEIN"/>
    <property type="match status" value="1"/>
</dbReference>
<dbReference type="InterPro" id="IPR051099">
    <property type="entry name" value="AGR/TXD"/>
</dbReference>
<proteinExistence type="predicted"/>
<organism evidence="4 5">
    <name type="scientific">Chitinimonas lacunae</name>
    <dbReference type="NCBI Taxonomy" id="1963018"/>
    <lineage>
        <taxon>Bacteria</taxon>
        <taxon>Pseudomonadati</taxon>
        <taxon>Pseudomonadota</taxon>
        <taxon>Betaproteobacteria</taxon>
        <taxon>Neisseriales</taxon>
        <taxon>Chitinibacteraceae</taxon>
        <taxon>Chitinimonas</taxon>
    </lineage>
</organism>
<evidence type="ECO:0000313" key="4">
    <source>
        <dbReference type="EMBL" id="MFC4158485.1"/>
    </source>
</evidence>
<feature type="domain" description="Thioredoxin" evidence="3">
    <location>
        <begin position="18"/>
        <end position="158"/>
    </location>
</feature>
<dbReference type="PROSITE" id="PS51352">
    <property type="entry name" value="THIOREDOXIN_2"/>
    <property type="match status" value="1"/>
</dbReference>
<evidence type="ECO:0000313" key="5">
    <source>
        <dbReference type="Proteomes" id="UP001595791"/>
    </source>
</evidence>
<evidence type="ECO:0000256" key="2">
    <source>
        <dbReference type="SAM" id="SignalP"/>
    </source>
</evidence>
<reference evidence="5" key="1">
    <citation type="journal article" date="2019" name="Int. J. Syst. Evol. Microbiol.">
        <title>The Global Catalogue of Microorganisms (GCM) 10K type strain sequencing project: providing services to taxonomists for standard genome sequencing and annotation.</title>
        <authorList>
            <consortium name="The Broad Institute Genomics Platform"/>
            <consortium name="The Broad Institute Genome Sequencing Center for Infectious Disease"/>
            <person name="Wu L."/>
            <person name="Ma J."/>
        </authorList>
    </citation>
    <scope>NUCLEOTIDE SEQUENCE [LARGE SCALE GENOMIC DNA]</scope>
    <source>
        <strain evidence="5">LMG 29894</strain>
    </source>
</reference>
<dbReference type="Proteomes" id="UP001595791">
    <property type="component" value="Unassembled WGS sequence"/>
</dbReference>
<dbReference type="InterPro" id="IPR036249">
    <property type="entry name" value="Thioredoxin-like_sf"/>
</dbReference>
<evidence type="ECO:0000256" key="1">
    <source>
        <dbReference type="ARBA" id="ARBA00022729"/>
    </source>
</evidence>
<sequence length="160" mass="17277">MKSLLLAALLSLTGLAQAADPATVPAVAYDESANAKEDLKKALVAARADQRKVLLVFGANWCPDCRVLDQTLKSERNASLVAKEFAVVKVDIGRYDKNMDLSRAYGEPTKKGIPAVVVLSPDNEVLYATKAGELANTRKMSEEGVYGFFRDMAAQAQAKK</sequence>
<keyword evidence="1 2" id="KW-0732">Signal</keyword>
<keyword evidence="5" id="KW-1185">Reference proteome</keyword>
<dbReference type="Gene3D" id="3.40.30.10">
    <property type="entry name" value="Glutaredoxin"/>
    <property type="match status" value="1"/>
</dbReference>
<name>A0ABV8MNN6_9NEIS</name>
<protein>
    <submittedName>
        <fullName evidence="4">Thioredoxin family protein</fullName>
    </submittedName>
</protein>
<comment type="caution">
    <text evidence="4">The sequence shown here is derived from an EMBL/GenBank/DDBJ whole genome shotgun (WGS) entry which is preliminary data.</text>
</comment>
<gene>
    <name evidence="4" type="ORF">ACFOW7_03825</name>
</gene>
<dbReference type="CDD" id="cd02947">
    <property type="entry name" value="TRX_family"/>
    <property type="match status" value="1"/>
</dbReference>
<dbReference type="PANTHER" id="PTHR15337">
    <property type="entry name" value="ANTERIOR GRADIENT PROTEIN-RELATED"/>
    <property type="match status" value="1"/>
</dbReference>
<dbReference type="Pfam" id="PF13899">
    <property type="entry name" value="Thioredoxin_7"/>
    <property type="match status" value="1"/>
</dbReference>